<dbReference type="Proteomes" id="UP000632858">
    <property type="component" value="Unassembled WGS sequence"/>
</dbReference>
<dbReference type="SUPFAM" id="SSF53474">
    <property type="entry name" value="alpha/beta-Hydrolases"/>
    <property type="match status" value="1"/>
</dbReference>
<dbReference type="AlphaFoldDB" id="A0A917CUB7"/>
<dbReference type="Pfam" id="PF07676">
    <property type="entry name" value="PD40"/>
    <property type="match status" value="3"/>
</dbReference>
<keyword evidence="1" id="KW-0378">Hydrolase</keyword>
<keyword evidence="2" id="KW-0645">Protease</keyword>
<dbReference type="EMBL" id="BMFO01000004">
    <property type="protein sequence ID" value="GGF96320.1"/>
    <property type="molecule type" value="Genomic_DNA"/>
</dbReference>
<dbReference type="Gene3D" id="2.120.10.30">
    <property type="entry name" value="TolB, C-terminal domain"/>
    <property type="match status" value="2"/>
</dbReference>
<keyword evidence="2" id="KW-0720">Serine protease</keyword>
<proteinExistence type="predicted"/>
<keyword evidence="5" id="KW-1185">Reference proteome</keyword>
<evidence type="ECO:0000313" key="5">
    <source>
        <dbReference type="Proteomes" id="UP000632858"/>
    </source>
</evidence>
<dbReference type="Gene3D" id="3.40.50.1820">
    <property type="entry name" value="alpha/beta hydrolase"/>
    <property type="match status" value="1"/>
</dbReference>
<sequence>MNRLQNVSDPVFAPDGKHLAYSVETADAGRDVFSSDLWTVALDGTPPRRLTATPHSEWQPVYAPDGHALYFLSDAGEDGITQVWRMTLHGGGPALAVTRVPQGVDDYALSPDGRHLALIVRDAEYPDGKRPPNPKPFVSTRFQFMEDVTGYLDERRLHLYLLDLAGGEPVALTRGPYDHYLPAFSPDGTRIAYVSKRGKDPDRHSNWDLFMVEAVAGGAETQLTRYPGSDLDPYWETRPAWSPDGRRIAYVRSEAGQWIYYAPWQLAVLELDTGREYPPALADRFSIKPQWLPDSRHLAVLVEAPQAMHAVKVDVGSGKTTMLTRGGRYDYGLAVSRQGEVVVNGSTPLRPFELSRVRAGGRLTALTAHNAWLSALTLAPVEDIRFRSADGTEIDGLLLKPLDAVPGRRYPTILRLHGGPVYQFSREFMADWQAYAAAGFAVLAVNPRGSSGRGFEFAKAIYADWGNRDVQDVLAGVDHAVALGVADPQRLGVGGWSYGGILTNYVIAADARFQAAVSGAGATNTFASYGFDQYTREYEAELGTPWDNPDAYARVSRPFLQAGRIATPTLFQCAERDFNVPCLGAMQMYQALRSRGVPTQLVVYPGQYHGLSVPSYLVDRLQRHIDWYSRYLMPRN</sequence>
<reference evidence="4" key="2">
    <citation type="submission" date="2020-09" db="EMBL/GenBank/DDBJ databases">
        <authorList>
            <person name="Sun Q."/>
            <person name="Zhou Y."/>
        </authorList>
    </citation>
    <scope>NUCLEOTIDE SEQUENCE</scope>
    <source>
        <strain evidence="4">CGMCC 1.12726</strain>
    </source>
</reference>
<accession>A0A917CUB7</accession>
<dbReference type="InterPro" id="IPR011042">
    <property type="entry name" value="6-blade_b-propeller_TolB-like"/>
</dbReference>
<dbReference type="GO" id="GO:0006508">
    <property type="term" value="P:proteolysis"/>
    <property type="evidence" value="ECO:0007669"/>
    <property type="project" value="InterPro"/>
</dbReference>
<comment type="caution">
    <text evidence="4">The sequence shown here is derived from an EMBL/GenBank/DDBJ whole genome shotgun (WGS) entry which is preliminary data.</text>
</comment>
<evidence type="ECO:0000259" key="3">
    <source>
        <dbReference type="Pfam" id="PF00326"/>
    </source>
</evidence>
<dbReference type="GO" id="GO:0004252">
    <property type="term" value="F:serine-type endopeptidase activity"/>
    <property type="evidence" value="ECO:0007669"/>
    <property type="project" value="TreeGrafter"/>
</dbReference>
<dbReference type="InterPro" id="IPR011659">
    <property type="entry name" value="WD40"/>
</dbReference>
<dbReference type="InterPro" id="IPR029058">
    <property type="entry name" value="AB_hydrolase_fold"/>
</dbReference>
<evidence type="ECO:0000256" key="1">
    <source>
        <dbReference type="ARBA" id="ARBA00022801"/>
    </source>
</evidence>
<name>A0A917CUB7_9GAMM</name>
<evidence type="ECO:0000313" key="4">
    <source>
        <dbReference type="EMBL" id="GGF96320.1"/>
    </source>
</evidence>
<dbReference type="SUPFAM" id="SSF82171">
    <property type="entry name" value="DPP6 N-terminal domain-like"/>
    <property type="match status" value="1"/>
</dbReference>
<evidence type="ECO:0000256" key="2">
    <source>
        <dbReference type="ARBA" id="ARBA00022825"/>
    </source>
</evidence>
<gene>
    <name evidence="4" type="ORF">GCM10010960_17490</name>
</gene>
<protein>
    <submittedName>
        <fullName evidence="4">Acylaminoacyl-peptidase</fullName>
    </submittedName>
</protein>
<dbReference type="PANTHER" id="PTHR42776">
    <property type="entry name" value="SERINE PEPTIDASE S9 FAMILY MEMBER"/>
    <property type="match status" value="1"/>
</dbReference>
<reference evidence="4" key="1">
    <citation type="journal article" date="2014" name="Int. J. Syst. Evol. Microbiol.">
        <title>Complete genome sequence of Corynebacterium casei LMG S-19264T (=DSM 44701T), isolated from a smear-ripened cheese.</title>
        <authorList>
            <consortium name="US DOE Joint Genome Institute (JGI-PGF)"/>
            <person name="Walter F."/>
            <person name="Albersmeier A."/>
            <person name="Kalinowski J."/>
            <person name="Ruckert C."/>
        </authorList>
    </citation>
    <scope>NUCLEOTIDE SEQUENCE</scope>
    <source>
        <strain evidence="4">CGMCC 1.12726</strain>
    </source>
</reference>
<dbReference type="InterPro" id="IPR001375">
    <property type="entry name" value="Peptidase_S9_cat"/>
</dbReference>
<organism evidence="4 5">
    <name type="scientific">Arenimonas maotaiensis</name>
    <dbReference type="NCBI Taxonomy" id="1446479"/>
    <lineage>
        <taxon>Bacteria</taxon>
        <taxon>Pseudomonadati</taxon>
        <taxon>Pseudomonadota</taxon>
        <taxon>Gammaproteobacteria</taxon>
        <taxon>Lysobacterales</taxon>
        <taxon>Lysobacteraceae</taxon>
        <taxon>Arenimonas</taxon>
    </lineage>
</organism>
<feature type="domain" description="Peptidase S9 prolyl oligopeptidase catalytic" evidence="3">
    <location>
        <begin position="428"/>
        <end position="632"/>
    </location>
</feature>
<dbReference type="Pfam" id="PF00326">
    <property type="entry name" value="Peptidase_S9"/>
    <property type="match status" value="1"/>
</dbReference>
<dbReference type="PANTHER" id="PTHR42776:SF27">
    <property type="entry name" value="DIPEPTIDYL PEPTIDASE FAMILY MEMBER 6"/>
    <property type="match status" value="1"/>
</dbReference>